<dbReference type="Proteomes" id="UP000324611">
    <property type="component" value="Unassembled WGS sequence"/>
</dbReference>
<dbReference type="InterPro" id="IPR056091">
    <property type="entry name" value="DUF7674"/>
</dbReference>
<protein>
    <recommendedName>
        <fullName evidence="1">DUF7674 domain-containing protein</fullName>
    </recommendedName>
</protein>
<proteinExistence type="predicted"/>
<evidence type="ECO:0000259" key="1">
    <source>
        <dbReference type="Pfam" id="PF24722"/>
    </source>
</evidence>
<evidence type="ECO:0000313" key="3">
    <source>
        <dbReference type="Proteomes" id="UP000324611"/>
    </source>
</evidence>
<dbReference type="Pfam" id="PF24722">
    <property type="entry name" value="DUF7674"/>
    <property type="match status" value="1"/>
</dbReference>
<sequence>MLPDSKISQLISLQIPGLTYVMWQFRITAPVYEVVHVFTDYTKRMIRGGQLNEAKKCFTIAAVLYRNGSNLLRNAIESVYLYGLSPLLDTAYENHPVKALLPATLQHIRIRDVQNGTHN</sequence>
<evidence type="ECO:0000313" key="2">
    <source>
        <dbReference type="EMBL" id="KAA2244860.1"/>
    </source>
</evidence>
<dbReference type="RefSeq" id="WP_149836256.1">
    <property type="nucleotide sequence ID" value="NZ_VUOC01000001.1"/>
</dbReference>
<dbReference type="EMBL" id="VUOC01000001">
    <property type="protein sequence ID" value="KAA2244860.1"/>
    <property type="molecule type" value="Genomic_DNA"/>
</dbReference>
<keyword evidence="3" id="KW-1185">Reference proteome</keyword>
<gene>
    <name evidence="2" type="ORF">F0L74_02540</name>
</gene>
<comment type="caution">
    <text evidence="2">The sequence shown here is derived from an EMBL/GenBank/DDBJ whole genome shotgun (WGS) entry which is preliminary data.</text>
</comment>
<dbReference type="AlphaFoldDB" id="A0A5B2W287"/>
<accession>A0A5B2W287</accession>
<feature type="domain" description="DUF7674" evidence="1">
    <location>
        <begin position="30"/>
        <end position="111"/>
    </location>
</feature>
<organism evidence="2 3">
    <name type="scientific">Chitinophaga agrisoli</name>
    <dbReference type="NCBI Taxonomy" id="2607653"/>
    <lineage>
        <taxon>Bacteria</taxon>
        <taxon>Pseudomonadati</taxon>
        <taxon>Bacteroidota</taxon>
        <taxon>Chitinophagia</taxon>
        <taxon>Chitinophagales</taxon>
        <taxon>Chitinophagaceae</taxon>
        <taxon>Chitinophaga</taxon>
    </lineage>
</organism>
<reference evidence="2 3" key="2">
    <citation type="submission" date="2019-09" db="EMBL/GenBank/DDBJ databases">
        <authorList>
            <person name="Jin C."/>
        </authorList>
    </citation>
    <scope>NUCLEOTIDE SEQUENCE [LARGE SCALE GENOMIC DNA]</scope>
    <source>
        <strain evidence="2 3">BN140078</strain>
    </source>
</reference>
<reference evidence="2 3" key="1">
    <citation type="submission" date="2019-09" db="EMBL/GenBank/DDBJ databases">
        <title>Chitinophaga ginsengihumi sp. nov., isolated from soil of ginseng rhizosphere.</title>
        <authorList>
            <person name="Lee J."/>
        </authorList>
    </citation>
    <scope>NUCLEOTIDE SEQUENCE [LARGE SCALE GENOMIC DNA]</scope>
    <source>
        <strain evidence="2 3">BN140078</strain>
    </source>
</reference>
<name>A0A5B2W287_9BACT</name>